<dbReference type="AlphaFoldDB" id="A0A8J5XJY6"/>
<gene>
    <name evidence="2" type="ORF">KFE25_005332</name>
</gene>
<dbReference type="EMBL" id="JAGTXO010000009">
    <property type="protein sequence ID" value="KAG8465762.1"/>
    <property type="molecule type" value="Genomic_DNA"/>
</dbReference>
<feature type="region of interest" description="Disordered" evidence="1">
    <location>
        <begin position="143"/>
        <end position="188"/>
    </location>
</feature>
<evidence type="ECO:0000256" key="1">
    <source>
        <dbReference type="SAM" id="MobiDB-lite"/>
    </source>
</evidence>
<accession>A0A8J5XJY6</accession>
<comment type="caution">
    <text evidence="2">The sequence shown here is derived from an EMBL/GenBank/DDBJ whole genome shotgun (WGS) entry which is preliminary data.</text>
</comment>
<protein>
    <submittedName>
        <fullName evidence="2">Uncharacterized protein</fullName>
    </submittedName>
</protein>
<evidence type="ECO:0000313" key="3">
    <source>
        <dbReference type="Proteomes" id="UP000751190"/>
    </source>
</evidence>
<sequence>MAVLASPAELQLKTAEARLHELRMLSGERNEYVGGYGGGHLHTSSHAETLELEKERRDIAAEVKRLKDVVADERKALKKTAKAASDVANWTARLLDGDAHFASGVDALDSALVARTRGLVSRDDWARERDKLESELAAEATATAAKAKQAEDEALAAKARRKRKRERAEQSRLSFAADGEGDAASGAE</sequence>
<dbReference type="OrthoDB" id="10420694at2759"/>
<keyword evidence="3" id="KW-1185">Reference proteome</keyword>
<dbReference type="OMA" id="DVANWTA"/>
<name>A0A8J5XJY6_DIALT</name>
<dbReference type="Proteomes" id="UP000751190">
    <property type="component" value="Unassembled WGS sequence"/>
</dbReference>
<organism evidence="2 3">
    <name type="scientific">Diacronema lutheri</name>
    <name type="common">Unicellular marine alga</name>
    <name type="synonym">Monochrysis lutheri</name>
    <dbReference type="NCBI Taxonomy" id="2081491"/>
    <lineage>
        <taxon>Eukaryota</taxon>
        <taxon>Haptista</taxon>
        <taxon>Haptophyta</taxon>
        <taxon>Pavlovophyceae</taxon>
        <taxon>Pavlovales</taxon>
        <taxon>Pavlovaceae</taxon>
        <taxon>Diacronema</taxon>
    </lineage>
</organism>
<reference evidence="2" key="1">
    <citation type="submission" date="2021-05" db="EMBL/GenBank/DDBJ databases">
        <title>The genome of the haptophyte Pavlova lutheri (Diacronema luteri, Pavlovales) - a model for lipid biosynthesis in eukaryotic algae.</title>
        <authorList>
            <person name="Hulatt C.J."/>
            <person name="Posewitz M.C."/>
        </authorList>
    </citation>
    <scope>NUCLEOTIDE SEQUENCE</scope>
    <source>
        <strain evidence="2">NIVA-4/92</strain>
    </source>
</reference>
<proteinExistence type="predicted"/>
<feature type="compositionally biased region" description="Low complexity" evidence="1">
    <location>
        <begin position="176"/>
        <end position="188"/>
    </location>
</feature>
<evidence type="ECO:0000313" key="2">
    <source>
        <dbReference type="EMBL" id="KAG8465762.1"/>
    </source>
</evidence>